<evidence type="ECO:0000313" key="2">
    <source>
        <dbReference type="EMBL" id="CZS91129.1"/>
    </source>
</evidence>
<dbReference type="Proteomes" id="UP000178129">
    <property type="component" value="Unassembled WGS sequence"/>
</dbReference>
<organism evidence="2 3">
    <name type="scientific">Rhynchosporium graminicola</name>
    <dbReference type="NCBI Taxonomy" id="2792576"/>
    <lineage>
        <taxon>Eukaryota</taxon>
        <taxon>Fungi</taxon>
        <taxon>Dikarya</taxon>
        <taxon>Ascomycota</taxon>
        <taxon>Pezizomycotina</taxon>
        <taxon>Leotiomycetes</taxon>
        <taxon>Helotiales</taxon>
        <taxon>Ploettnerulaceae</taxon>
        <taxon>Rhynchosporium</taxon>
    </lineage>
</organism>
<dbReference type="GO" id="GO:0005199">
    <property type="term" value="F:structural constituent of cell wall"/>
    <property type="evidence" value="ECO:0007669"/>
    <property type="project" value="InterPro"/>
</dbReference>
<gene>
    <name evidence="2" type="ORF">RCO7_01454</name>
</gene>
<evidence type="ECO:0000256" key="1">
    <source>
        <dbReference type="SAM" id="SignalP"/>
    </source>
</evidence>
<dbReference type="GO" id="GO:0031505">
    <property type="term" value="P:fungal-type cell wall organization"/>
    <property type="evidence" value="ECO:0007669"/>
    <property type="project" value="InterPro"/>
</dbReference>
<proteinExistence type="predicted"/>
<reference evidence="3" key="1">
    <citation type="submission" date="2016-03" db="EMBL/GenBank/DDBJ databases">
        <authorList>
            <person name="Ploux O."/>
        </authorList>
    </citation>
    <scope>NUCLEOTIDE SEQUENCE [LARGE SCALE GENOMIC DNA]</scope>
    <source>
        <strain evidence="3">UK7</strain>
    </source>
</reference>
<dbReference type="GO" id="GO:0009277">
    <property type="term" value="C:fungal-type cell wall"/>
    <property type="evidence" value="ECO:0007669"/>
    <property type="project" value="TreeGrafter"/>
</dbReference>
<evidence type="ECO:0000313" key="3">
    <source>
        <dbReference type="Proteomes" id="UP000178129"/>
    </source>
</evidence>
<protein>
    <submittedName>
        <fullName evidence="2">Uncharacterized protein</fullName>
    </submittedName>
</protein>
<comment type="caution">
    <text evidence="2">The sequence shown here is derived from an EMBL/GenBank/DDBJ whole genome shotgun (WGS) entry which is preliminary data.</text>
</comment>
<feature type="signal peptide" evidence="1">
    <location>
        <begin position="1"/>
        <end position="26"/>
    </location>
</feature>
<sequence>MKFKILTLPTLALAQLGAMLFEPMNSLCVVYTVEEKPIHISTCFPSSTVATIAGCTTTIPSATCIDTTITESHTLNPPSHTNVPAPAPTPADDPVFEYTTITTSVLTTFCPSPTTFIHGTKTYTITEATALTITDCPCTYTRTKDSSEIATTTPVSPPATTPVVPPPESIPADQSTSLVLSTYYSATGVPSRSVEIPVPSSGPRTIPSSSTEVLLLPSASALSSTLVDILISSSVVIIPSSTENVPSPTPTEDSCAFIYFPGEYPTEIGNGTLANLPTPAVYTYNEITYSFGFLGKTFGDKAYAEKNHEPTPTDGFAYYQVPNSILPATDECSNFGYLYHVDSGLCVTANATSNGEGPKFDGSELVLEPCGLCAGKPDIDQRFCVASTEGIANRDRPYQCLFFYGDFVNPLPYYGTVYGEGPDLAVATLNAGPGDCIWLLFPQPTCPEGFDLTSDPNNCGSCGNICPTGDSCTNSVCTTLPAPGPLLCESGQEAYKCEVNQLAACGAHTACFCLASDAGNAFCADTVNGSCGGPPGCTTTSDCGDGLFCAVGTCCGYGICLSATTCANPRNFRTMVKLDPSVDSVFTKGTGPQKRI</sequence>
<dbReference type="EMBL" id="FJUW01000004">
    <property type="protein sequence ID" value="CZS91129.1"/>
    <property type="molecule type" value="Genomic_DNA"/>
</dbReference>
<dbReference type="AlphaFoldDB" id="A0A1E1JZA7"/>
<keyword evidence="1" id="KW-0732">Signal</keyword>
<feature type="chain" id="PRO_5009445456" evidence="1">
    <location>
        <begin position="27"/>
        <end position="596"/>
    </location>
</feature>
<keyword evidence="3" id="KW-1185">Reference proteome</keyword>
<name>A0A1E1JZA7_9HELO</name>
<dbReference type="STRING" id="914237.A0A1E1JZA7"/>
<dbReference type="InterPro" id="IPR038843">
    <property type="entry name" value="Sed1/Spi1"/>
</dbReference>
<dbReference type="PANTHER" id="PTHR35523:SF1">
    <property type="entry name" value="CELL WALL PROTEIN SED1"/>
    <property type="match status" value="1"/>
</dbReference>
<dbReference type="InParanoid" id="A0A1E1JZA7"/>
<dbReference type="PANTHER" id="PTHR35523">
    <property type="entry name" value="CELL WALL PROTEIN SED1"/>
    <property type="match status" value="1"/>
</dbReference>
<accession>A0A1E1JZA7</accession>